<feature type="domain" description="Porin" evidence="5">
    <location>
        <begin position="37"/>
        <end position="306"/>
    </location>
</feature>
<dbReference type="PANTHER" id="PTHR34501">
    <property type="entry name" value="PROTEIN YDDL-RELATED"/>
    <property type="match status" value="1"/>
</dbReference>
<reference evidence="6 7" key="1">
    <citation type="submission" date="2024-02" db="EMBL/GenBank/DDBJ databases">
        <title>Bacteria isolated from the canopy kelp, Nereocystis luetkeana.</title>
        <authorList>
            <person name="Pfister C.A."/>
            <person name="Younker I.T."/>
            <person name="Light S.H."/>
        </authorList>
    </citation>
    <scope>NUCLEOTIDE SEQUENCE [LARGE SCALE GENOMIC DNA]</scope>
    <source>
        <strain evidence="6 7">TI.1.05</strain>
    </source>
</reference>
<feature type="chain" id="PRO_5045569956" evidence="4">
    <location>
        <begin position="23"/>
        <end position="325"/>
    </location>
</feature>
<dbReference type="Proteomes" id="UP001369082">
    <property type="component" value="Unassembled WGS sequence"/>
</dbReference>
<proteinExistence type="predicted"/>
<keyword evidence="7" id="KW-1185">Reference proteome</keyword>
<evidence type="ECO:0000256" key="2">
    <source>
        <dbReference type="ARBA" id="ARBA00022729"/>
    </source>
</evidence>
<dbReference type="Pfam" id="PF13609">
    <property type="entry name" value="Porin_4"/>
    <property type="match status" value="1"/>
</dbReference>
<comment type="caution">
    <text evidence="6">The sequence shown here is derived from an EMBL/GenBank/DDBJ whole genome shotgun (WGS) entry which is preliminary data.</text>
</comment>
<name>A0ABU9GPJ5_9GAMM</name>
<comment type="subcellular location">
    <subcellularLocation>
        <location evidence="1">Cell outer membrane</location>
        <topology evidence="1">Multi-pass membrane protein</topology>
    </subcellularLocation>
</comment>
<dbReference type="Gene3D" id="2.40.160.10">
    <property type="entry name" value="Porin"/>
    <property type="match status" value="1"/>
</dbReference>
<keyword evidence="3" id="KW-0472">Membrane</keyword>
<protein>
    <submittedName>
        <fullName evidence="6">Porin</fullName>
    </submittedName>
</protein>
<evidence type="ECO:0000313" key="6">
    <source>
        <dbReference type="EMBL" id="MEL0629230.1"/>
    </source>
</evidence>
<dbReference type="InterPro" id="IPR023614">
    <property type="entry name" value="Porin_dom_sf"/>
</dbReference>
<evidence type="ECO:0000256" key="3">
    <source>
        <dbReference type="ARBA" id="ARBA00023136"/>
    </source>
</evidence>
<evidence type="ECO:0000256" key="4">
    <source>
        <dbReference type="SAM" id="SignalP"/>
    </source>
</evidence>
<organism evidence="6 7">
    <name type="scientific">Psychromonas aquatilis</name>
    <dbReference type="NCBI Taxonomy" id="2005072"/>
    <lineage>
        <taxon>Bacteria</taxon>
        <taxon>Pseudomonadati</taxon>
        <taxon>Pseudomonadota</taxon>
        <taxon>Gammaproteobacteria</taxon>
        <taxon>Alteromonadales</taxon>
        <taxon>Psychromonadaceae</taxon>
        <taxon>Psychromonas</taxon>
    </lineage>
</organism>
<evidence type="ECO:0000256" key="1">
    <source>
        <dbReference type="ARBA" id="ARBA00004571"/>
    </source>
</evidence>
<sequence length="325" mass="35897">MKFNKYLLTMTSGLIISAPLSAVNLYKTDTQEFNIGGRVEVRGNLTDGDYSDKSRVRLNVNGKNKLNEDLTVFGRYEFEITENEDDNDANLNTRHLYVGAETKVGSFIYGHQNNAVTYLTDFTDLAETFSGYINENTETSADRSKNTLRYIYEDNGLMLQASGTKNANNEADGFGLMAAYKLTSELELAAGLTSSDQEYGNDTDTETSNSYLVAARYSKGDIYLSAMGMTGDISAAGIADSDFVAVDAFAAYYFGDNQENMINTSYSYYSADDIDALDTNFIGVEYARYMGNFAVYGSYKFALNNDNSSGQGRENELQVGARYGF</sequence>
<evidence type="ECO:0000259" key="5">
    <source>
        <dbReference type="Pfam" id="PF13609"/>
    </source>
</evidence>
<feature type="signal peptide" evidence="4">
    <location>
        <begin position="1"/>
        <end position="22"/>
    </location>
</feature>
<keyword evidence="2 4" id="KW-0732">Signal</keyword>
<accession>A0ABU9GPJ5</accession>
<dbReference type="SUPFAM" id="SSF56935">
    <property type="entry name" value="Porins"/>
    <property type="match status" value="1"/>
</dbReference>
<dbReference type="EMBL" id="JBAKAZ010000017">
    <property type="protein sequence ID" value="MEL0629230.1"/>
    <property type="molecule type" value="Genomic_DNA"/>
</dbReference>
<dbReference type="InterPro" id="IPR050298">
    <property type="entry name" value="Gram-neg_bact_OMP"/>
</dbReference>
<dbReference type="RefSeq" id="WP_341597243.1">
    <property type="nucleotide sequence ID" value="NZ_JBAKAZ010000017.1"/>
</dbReference>
<gene>
    <name evidence="6" type="ORF">V6256_06375</name>
</gene>
<evidence type="ECO:0000313" key="7">
    <source>
        <dbReference type="Proteomes" id="UP001369082"/>
    </source>
</evidence>
<dbReference type="InterPro" id="IPR033900">
    <property type="entry name" value="Gram_neg_porin_domain"/>
</dbReference>
<dbReference type="PANTHER" id="PTHR34501:SF2">
    <property type="entry name" value="OUTER MEMBRANE PORIN F-RELATED"/>
    <property type="match status" value="1"/>
</dbReference>